<keyword evidence="2" id="KW-0472">Membrane</keyword>
<keyword evidence="2" id="KW-1133">Transmembrane helix</keyword>
<evidence type="ECO:0000313" key="3">
    <source>
        <dbReference type="EMBL" id="SFV36932.1"/>
    </source>
</evidence>
<accession>A0A1I7NQR0</accession>
<evidence type="ECO:0000256" key="2">
    <source>
        <dbReference type="SAM" id="Phobius"/>
    </source>
</evidence>
<feature type="region of interest" description="Disordered" evidence="1">
    <location>
        <begin position="53"/>
        <end position="86"/>
    </location>
</feature>
<dbReference type="AlphaFoldDB" id="A0A1I7NQR0"/>
<feature type="transmembrane region" description="Helical" evidence="2">
    <location>
        <begin position="26"/>
        <end position="44"/>
    </location>
</feature>
<protein>
    <submittedName>
        <fullName evidence="3">Uncharacterized protein</fullName>
    </submittedName>
</protein>
<dbReference type="Proteomes" id="UP000199423">
    <property type="component" value="Unassembled WGS sequence"/>
</dbReference>
<evidence type="ECO:0000313" key="4">
    <source>
        <dbReference type="Proteomes" id="UP000199423"/>
    </source>
</evidence>
<feature type="compositionally biased region" description="Pro residues" evidence="1">
    <location>
        <begin position="65"/>
        <end position="86"/>
    </location>
</feature>
<keyword evidence="4" id="KW-1185">Reference proteome</keyword>
<sequence length="86" mass="8989">MALYTDPQTGQRREVDDLSRPTTSSSLGIVALLIVLALISWYFFGRVSPTVDTTNTGASTVTAPIPSPPLPKASPTQPAPSPNPGP</sequence>
<feature type="compositionally biased region" description="Polar residues" evidence="1">
    <location>
        <begin position="53"/>
        <end position="62"/>
    </location>
</feature>
<gene>
    <name evidence="3" type="ORF">SAMN04488557_2907</name>
</gene>
<organism evidence="3 4">
    <name type="scientific">Hyphomicrobium facile</name>
    <dbReference type="NCBI Taxonomy" id="51670"/>
    <lineage>
        <taxon>Bacteria</taxon>
        <taxon>Pseudomonadati</taxon>
        <taxon>Pseudomonadota</taxon>
        <taxon>Alphaproteobacteria</taxon>
        <taxon>Hyphomicrobiales</taxon>
        <taxon>Hyphomicrobiaceae</taxon>
        <taxon>Hyphomicrobium</taxon>
    </lineage>
</organism>
<dbReference type="RefSeq" id="WP_092868451.1">
    <property type="nucleotide sequence ID" value="NZ_FPCH01000003.1"/>
</dbReference>
<dbReference type="EMBL" id="FPCH01000003">
    <property type="protein sequence ID" value="SFV36932.1"/>
    <property type="molecule type" value="Genomic_DNA"/>
</dbReference>
<keyword evidence="2" id="KW-0812">Transmembrane</keyword>
<evidence type="ECO:0000256" key="1">
    <source>
        <dbReference type="SAM" id="MobiDB-lite"/>
    </source>
</evidence>
<proteinExistence type="predicted"/>
<reference evidence="4" key="1">
    <citation type="submission" date="2016-10" db="EMBL/GenBank/DDBJ databases">
        <authorList>
            <person name="Varghese N."/>
            <person name="Submissions S."/>
        </authorList>
    </citation>
    <scope>NUCLEOTIDE SEQUENCE [LARGE SCALE GENOMIC DNA]</scope>
    <source>
        <strain evidence="4">DSM 1565</strain>
    </source>
</reference>
<name>A0A1I7NQR0_9HYPH</name>
<feature type="compositionally biased region" description="Polar residues" evidence="1">
    <location>
        <begin position="1"/>
        <end position="10"/>
    </location>
</feature>
<feature type="region of interest" description="Disordered" evidence="1">
    <location>
        <begin position="1"/>
        <end position="22"/>
    </location>
</feature>